<feature type="compositionally biased region" description="Polar residues" evidence="1">
    <location>
        <begin position="420"/>
        <end position="429"/>
    </location>
</feature>
<dbReference type="InParanoid" id="A0A2P6NEH3"/>
<feature type="compositionally biased region" description="Basic and acidic residues" evidence="1">
    <location>
        <begin position="435"/>
        <end position="449"/>
    </location>
</feature>
<sequence length="938" mass="108721">MKIFFRHEGQSITIHVEADSSLFQLRQVLASILEKTSKTPWTAQDVLFLSEGGTPLAGEGDPILSLSSVTVDSIFQNDATYQVSARRRNVNQFVTLNRPWAKRKVSKTDIQRNDLIGMFRSSSISEPEESFPQLKARMHRVLDVVIERKMMKMNVVERQQRSEGLILDELEPSWKNTPKMDWVRTSHDTSNQINTQVKIKSHRVEELRFIQHKPRRKSMSRNNLSANMIGSRRRSRSMDVRNSYELKKRASRDVKKEEYQPKEEAVNDDETSEEYISVTITELDDEEMEEKKTEEIEEETAQDDTDAKTQGAREVTKITETEENLASKGREEKQEEEDSDRKRREQVEDIVQSDSAIHDLQMSVPDYDSDEMEEMIEQANMLKFTSEWEESDRNRTDSVSSYASPSGKGSARMRWREGSFSRSPKNNRTFKGRAGQRDKGRSDLFDAKEVNFVQTDPVNRFALSPPRSNSPSPSTPPRAKVNHLKTERVDSHPLSPGDHDEPPLSPRDHLFHSRPAPRRQNIVNQDGKTIRKIHEIRTLDEAAKQLRRLRYAAIVNELISTEKDYLSDLDILRNLYFQPMADEQMISDVQMNEIFGNILTIQQINQFIYEELLKRREEPNGVGYTFLRYSAFLKMYLEYCANQTIQLARVNELDQKNRNFHNLLVSAKKRPECRQLPFDSYLSRPVQRICKYPLLLRELIESSYEVEQMRQLKTAMVQITDCITQINSRMQFNESIKRLIEINRDIESVPTHIHLLVPGRRLVKEGPVGRIVEGKLRERYLFLYNDILIFTKVSRLIKVSYVYRGHIKIGEAFLTDVPSGGNSNGDFRFGILGREESAAVLITCQNVETKYEWMKALQESVCRDIHGGQRVSIYNSQDVAIFLAAVQKQAPQEFINEFTKPRPDKEESTGVWRMVPSVAKYSVKAMSLPNMKEERMLP</sequence>
<dbReference type="EMBL" id="MDYQ01000105">
    <property type="protein sequence ID" value="PRP82358.1"/>
    <property type="molecule type" value="Genomic_DNA"/>
</dbReference>
<evidence type="ECO:0000259" key="2">
    <source>
        <dbReference type="PROSITE" id="PS50003"/>
    </source>
</evidence>
<reference evidence="4 5" key="1">
    <citation type="journal article" date="2018" name="Genome Biol. Evol.">
        <title>Multiple Roots of Fruiting Body Formation in Amoebozoa.</title>
        <authorList>
            <person name="Hillmann F."/>
            <person name="Forbes G."/>
            <person name="Novohradska S."/>
            <person name="Ferling I."/>
            <person name="Riege K."/>
            <person name="Groth M."/>
            <person name="Westermann M."/>
            <person name="Marz M."/>
            <person name="Spaller T."/>
            <person name="Winckler T."/>
            <person name="Schaap P."/>
            <person name="Glockner G."/>
        </authorList>
    </citation>
    <scope>NUCLEOTIDE SEQUENCE [LARGE SCALE GENOMIC DNA]</scope>
    <source>
        <strain evidence="4 5">Jena</strain>
    </source>
</reference>
<dbReference type="Pfam" id="PF22697">
    <property type="entry name" value="SOS1_NGEF_PH"/>
    <property type="match status" value="1"/>
</dbReference>
<dbReference type="InterPro" id="IPR001849">
    <property type="entry name" value="PH_domain"/>
</dbReference>
<protein>
    <submittedName>
        <fullName evidence="4">Calmodulin-binding protein</fullName>
    </submittedName>
</protein>
<name>A0A2P6NEH3_9EUKA</name>
<evidence type="ECO:0000256" key="1">
    <source>
        <dbReference type="SAM" id="MobiDB-lite"/>
    </source>
</evidence>
<evidence type="ECO:0000313" key="4">
    <source>
        <dbReference type="EMBL" id="PRP82358.1"/>
    </source>
</evidence>
<dbReference type="Gene3D" id="1.20.900.10">
    <property type="entry name" value="Dbl homology (DH) domain"/>
    <property type="match status" value="1"/>
</dbReference>
<feature type="region of interest" description="Disordered" evidence="1">
    <location>
        <begin position="377"/>
        <end position="520"/>
    </location>
</feature>
<comment type="caution">
    <text evidence="4">The sequence shown here is derived from an EMBL/GenBank/DDBJ whole genome shotgun (WGS) entry which is preliminary data.</text>
</comment>
<dbReference type="InterPro" id="IPR035899">
    <property type="entry name" value="DBL_dom_sf"/>
</dbReference>
<organism evidence="4 5">
    <name type="scientific">Planoprotostelium fungivorum</name>
    <dbReference type="NCBI Taxonomy" id="1890364"/>
    <lineage>
        <taxon>Eukaryota</taxon>
        <taxon>Amoebozoa</taxon>
        <taxon>Evosea</taxon>
        <taxon>Variosea</taxon>
        <taxon>Cavosteliida</taxon>
        <taxon>Cavosteliaceae</taxon>
        <taxon>Planoprotostelium</taxon>
    </lineage>
</organism>
<dbReference type="GO" id="GO:0005737">
    <property type="term" value="C:cytoplasm"/>
    <property type="evidence" value="ECO:0007669"/>
    <property type="project" value="TreeGrafter"/>
</dbReference>
<dbReference type="InterPro" id="IPR055251">
    <property type="entry name" value="SOS1_NGEF_PH"/>
</dbReference>
<dbReference type="InterPro" id="IPR011993">
    <property type="entry name" value="PH-like_dom_sf"/>
</dbReference>
<dbReference type="PANTHER" id="PTHR12673:SF159">
    <property type="entry name" value="LD03170P"/>
    <property type="match status" value="1"/>
</dbReference>
<feature type="compositionally biased region" description="Basic and acidic residues" evidence="1">
    <location>
        <begin position="236"/>
        <end position="265"/>
    </location>
</feature>
<dbReference type="PROSITE" id="PS50003">
    <property type="entry name" value="PH_DOMAIN"/>
    <property type="match status" value="1"/>
</dbReference>
<feature type="compositionally biased region" description="Basic and acidic residues" evidence="1">
    <location>
        <begin position="484"/>
        <end position="511"/>
    </location>
</feature>
<evidence type="ECO:0000259" key="3">
    <source>
        <dbReference type="PROSITE" id="PS50010"/>
    </source>
</evidence>
<dbReference type="InterPro" id="IPR051092">
    <property type="entry name" value="FYVE_RhoGEF_PH"/>
</dbReference>
<dbReference type="Pfam" id="PF00621">
    <property type="entry name" value="RhoGEF"/>
    <property type="match status" value="1"/>
</dbReference>
<dbReference type="OrthoDB" id="1716625at2759"/>
<dbReference type="AlphaFoldDB" id="A0A2P6NEH3"/>
<proteinExistence type="predicted"/>
<feature type="compositionally biased region" description="Basic and acidic residues" evidence="1">
    <location>
        <begin position="328"/>
        <end position="347"/>
    </location>
</feature>
<dbReference type="Proteomes" id="UP000241769">
    <property type="component" value="Unassembled WGS sequence"/>
</dbReference>
<feature type="domain" description="DH" evidence="3">
    <location>
        <begin position="550"/>
        <end position="729"/>
    </location>
</feature>
<dbReference type="SMART" id="SM00233">
    <property type="entry name" value="PH"/>
    <property type="match status" value="1"/>
</dbReference>
<dbReference type="SMART" id="SM00325">
    <property type="entry name" value="RhoGEF"/>
    <property type="match status" value="1"/>
</dbReference>
<dbReference type="CDD" id="cd00160">
    <property type="entry name" value="RhoGEF"/>
    <property type="match status" value="1"/>
</dbReference>
<accession>A0A2P6NEH3</accession>
<dbReference type="InterPro" id="IPR000219">
    <property type="entry name" value="DH_dom"/>
</dbReference>
<dbReference type="STRING" id="1890364.A0A2P6NEH3"/>
<gene>
    <name evidence="4" type="ORF">PROFUN_10262</name>
</gene>
<feature type="region of interest" description="Disordered" evidence="1">
    <location>
        <begin position="229"/>
        <end position="363"/>
    </location>
</feature>
<dbReference type="PROSITE" id="PS50010">
    <property type="entry name" value="DH_2"/>
    <property type="match status" value="1"/>
</dbReference>
<feature type="compositionally biased region" description="Acidic residues" evidence="1">
    <location>
        <begin position="295"/>
        <end position="304"/>
    </location>
</feature>
<dbReference type="Gene3D" id="2.30.29.30">
    <property type="entry name" value="Pleckstrin-homology domain (PH domain)/Phosphotyrosine-binding domain (PTB)"/>
    <property type="match status" value="1"/>
</dbReference>
<dbReference type="SUPFAM" id="SSF48065">
    <property type="entry name" value="DBL homology domain (DH-domain)"/>
    <property type="match status" value="1"/>
</dbReference>
<dbReference type="SUPFAM" id="SSF50729">
    <property type="entry name" value="PH domain-like"/>
    <property type="match status" value="1"/>
</dbReference>
<dbReference type="PANTHER" id="PTHR12673">
    <property type="entry name" value="FACIOGENITAL DYSPLASIA PROTEIN"/>
    <property type="match status" value="1"/>
</dbReference>
<evidence type="ECO:0000313" key="5">
    <source>
        <dbReference type="Proteomes" id="UP000241769"/>
    </source>
</evidence>
<feature type="domain" description="PH" evidence="2">
    <location>
        <begin position="761"/>
        <end position="862"/>
    </location>
</feature>
<dbReference type="GO" id="GO:0005085">
    <property type="term" value="F:guanyl-nucleotide exchange factor activity"/>
    <property type="evidence" value="ECO:0007669"/>
    <property type="project" value="InterPro"/>
</dbReference>
<keyword evidence="5" id="KW-1185">Reference proteome</keyword>